<proteinExistence type="predicted"/>
<evidence type="ECO:0000256" key="3">
    <source>
        <dbReference type="ARBA" id="ARBA00022840"/>
    </source>
</evidence>
<sequence>MNDVPTMTSVESPVQLDAVHKTYGSGESAVEALAGVTVNFPAGTFTAVMGPSGSGKSTLLHCAAGLDKPSSGRVTLVGTDLKGKSETKLTELRRQHVAFIFQSFNLMPALNVEQNVTLPTLLAGREPDRKWVDEVIARVGLTQRVKHRPGELSGGQQQRVAIARALAGRPAVVFADEPTGALDTNTALEVLNLMRELVSAGQTIVMVTHDPVAASFADNVLFLVDGQIVTQMATPSVEAVAATLAQLGERAKQARGQR</sequence>
<evidence type="ECO:0000259" key="4">
    <source>
        <dbReference type="PROSITE" id="PS50893"/>
    </source>
</evidence>
<dbReference type="STRING" id="208445.SAMN04489727_6245"/>
<dbReference type="PANTHER" id="PTHR24220">
    <property type="entry name" value="IMPORT ATP-BINDING PROTEIN"/>
    <property type="match status" value="1"/>
</dbReference>
<dbReference type="InterPro" id="IPR015854">
    <property type="entry name" value="ABC_transpr_LolD-like"/>
</dbReference>
<dbReference type="GO" id="GO:0005524">
    <property type="term" value="F:ATP binding"/>
    <property type="evidence" value="ECO:0007669"/>
    <property type="project" value="UniProtKB-KW"/>
</dbReference>
<accession>A0A1H4XL57</accession>
<keyword evidence="1" id="KW-0813">Transport</keyword>
<dbReference type="PROSITE" id="PS00211">
    <property type="entry name" value="ABC_TRANSPORTER_1"/>
    <property type="match status" value="1"/>
</dbReference>
<feature type="domain" description="ABC transporter" evidence="4">
    <location>
        <begin position="14"/>
        <end position="250"/>
    </location>
</feature>
<evidence type="ECO:0000256" key="1">
    <source>
        <dbReference type="ARBA" id="ARBA00022448"/>
    </source>
</evidence>
<dbReference type="AlphaFoldDB" id="A0A1H4XL57"/>
<dbReference type="InterPro" id="IPR003593">
    <property type="entry name" value="AAA+_ATPase"/>
</dbReference>
<protein>
    <submittedName>
        <fullName evidence="5">Putative ABC transport system ATP-binding protein</fullName>
    </submittedName>
</protein>
<keyword evidence="3 5" id="KW-0067">ATP-binding</keyword>
<keyword evidence="2" id="KW-0547">Nucleotide-binding</keyword>
<organism evidence="5 6">
    <name type="scientific">Amycolatopsis tolypomycina</name>
    <dbReference type="NCBI Taxonomy" id="208445"/>
    <lineage>
        <taxon>Bacteria</taxon>
        <taxon>Bacillati</taxon>
        <taxon>Actinomycetota</taxon>
        <taxon>Actinomycetes</taxon>
        <taxon>Pseudonocardiales</taxon>
        <taxon>Pseudonocardiaceae</taxon>
        <taxon>Amycolatopsis</taxon>
    </lineage>
</organism>
<dbReference type="InterPro" id="IPR017871">
    <property type="entry name" value="ABC_transporter-like_CS"/>
</dbReference>
<keyword evidence="6" id="KW-1185">Reference proteome</keyword>
<dbReference type="InterPro" id="IPR003439">
    <property type="entry name" value="ABC_transporter-like_ATP-bd"/>
</dbReference>
<dbReference type="PROSITE" id="PS50893">
    <property type="entry name" value="ABC_TRANSPORTER_2"/>
    <property type="match status" value="1"/>
</dbReference>
<dbReference type="Gene3D" id="3.40.50.300">
    <property type="entry name" value="P-loop containing nucleotide triphosphate hydrolases"/>
    <property type="match status" value="1"/>
</dbReference>
<dbReference type="Pfam" id="PF00005">
    <property type="entry name" value="ABC_tran"/>
    <property type="match status" value="1"/>
</dbReference>
<evidence type="ECO:0000313" key="5">
    <source>
        <dbReference type="EMBL" id="SED06422.1"/>
    </source>
</evidence>
<dbReference type="SMART" id="SM00382">
    <property type="entry name" value="AAA"/>
    <property type="match status" value="1"/>
</dbReference>
<dbReference type="PANTHER" id="PTHR24220:SF685">
    <property type="entry name" value="ABC TRANSPORTER RELATED"/>
    <property type="match status" value="1"/>
</dbReference>
<dbReference type="CDD" id="cd03255">
    <property type="entry name" value="ABC_MJ0796_LolCDE_FtsE"/>
    <property type="match status" value="1"/>
</dbReference>
<gene>
    <name evidence="5" type="ORF">SAMN04489727_6245</name>
</gene>
<dbReference type="GO" id="GO:0098796">
    <property type="term" value="C:membrane protein complex"/>
    <property type="evidence" value="ECO:0007669"/>
    <property type="project" value="UniProtKB-ARBA"/>
</dbReference>
<dbReference type="GO" id="GO:0005886">
    <property type="term" value="C:plasma membrane"/>
    <property type="evidence" value="ECO:0007669"/>
    <property type="project" value="TreeGrafter"/>
</dbReference>
<dbReference type="SUPFAM" id="SSF52540">
    <property type="entry name" value="P-loop containing nucleoside triphosphate hydrolases"/>
    <property type="match status" value="1"/>
</dbReference>
<dbReference type="EMBL" id="FNSO01000004">
    <property type="protein sequence ID" value="SED06422.1"/>
    <property type="molecule type" value="Genomic_DNA"/>
</dbReference>
<dbReference type="InterPro" id="IPR027417">
    <property type="entry name" value="P-loop_NTPase"/>
</dbReference>
<dbReference type="InterPro" id="IPR017911">
    <property type="entry name" value="MacB-like_ATP-bd"/>
</dbReference>
<evidence type="ECO:0000313" key="6">
    <source>
        <dbReference type="Proteomes" id="UP000199622"/>
    </source>
</evidence>
<dbReference type="GO" id="GO:0022857">
    <property type="term" value="F:transmembrane transporter activity"/>
    <property type="evidence" value="ECO:0007669"/>
    <property type="project" value="UniProtKB-ARBA"/>
</dbReference>
<evidence type="ECO:0000256" key="2">
    <source>
        <dbReference type="ARBA" id="ARBA00022741"/>
    </source>
</evidence>
<reference evidence="6" key="1">
    <citation type="submission" date="2016-10" db="EMBL/GenBank/DDBJ databases">
        <authorList>
            <person name="Varghese N."/>
            <person name="Submissions S."/>
        </authorList>
    </citation>
    <scope>NUCLEOTIDE SEQUENCE [LARGE SCALE GENOMIC DNA]</scope>
    <source>
        <strain evidence="6">DSM 44544</strain>
    </source>
</reference>
<dbReference type="GO" id="GO:0016887">
    <property type="term" value="F:ATP hydrolysis activity"/>
    <property type="evidence" value="ECO:0007669"/>
    <property type="project" value="InterPro"/>
</dbReference>
<name>A0A1H4XL57_9PSEU</name>
<dbReference type="FunFam" id="3.40.50.300:FF:000032">
    <property type="entry name" value="Export ABC transporter ATP-binding protein"/>
    <property type="match status" value="1"/>
</dbReference>
<dbReference type="Proteomes" id="UP000199622">
    <property type="component" value="Unassembled WGS sequence"/>
</dbReference>